<dbReference type="AlphaFoldDB" id="A0A518CK98"/>
<name>A0A518CK98_9PLAN</name>
<evidence type="ECO:0000313" key="1">
    <source>
        <dbReference type="EMBL" id="QDU79653.1"/>
    </source>
</evidence>
<dbReference type="Proteomes" id="UP000317178">
    <property type="component" value="Chromosome"/>
</dbReference>
<organism evidence="1 2">
    <name type="scientific">Polystyrenella longa</name>
    <dbReference type="NCBI Taxonomy" id="2528007"/>
    <lineage>
        <taxon>Bacteria</taxon>
        <taxon>Pseudomonadati</taxon>
        <taxon>Planctomycetota</taxon>
        <taxon>Planctomycetia</taxon>
        <taxon>Planctomycetales</taxon>
        <taxon>Planctomycetaceae</taxon>
        <taxon>Polystyrenella</taxon>
    </lineage>
</organism>
<dbReference type="KEGG" id="plon:Pla110_13640"/>
<keyword evidence="2" id="KW-1185">Reference proteome</keyword>
<evidence type="ECO:0000313" key="2">
    <source>
        <dbReference type="Proteomes" id="UP000317178"/>
    </source>
</evidence>
<gene>
    <name evidence="1" type="ORF">Pla110_13640</name>
</gene>
<accession>A0A518CK98</accession>
<dbReference type="EMBL" id="CP036281">
    <property type="protein sequence ID" value="QDU79653.1"/>
    <property type="molecule type" value="Genomic_DNA"/>
</dbReference>
<protein>
    <submittedName>
        <fullName evidence="1">Uncharacterized protein</fullName>
    </submittedName>
</protein>
<reference evidence="1 2" key="1">
    <citation type="submission" date="2019-02" db="EMBL/GenBank/DDBJ databases">
        <title>Deep-cultivation of Planctomycetes and their phenomic and genomic characterization uncovers novel biology.</title>
        <authorList>
            <person name="Wiegand S."/>
            <person name="Jogler M."/>
            <person name="Boedeker C."/>
            <person name="Pinto D."/>
            <person name="Vollmers J."/>
            <person name="Rivas-Marin E."/>
            <person name="Kohn T."/>
            <person name="Peeters S.H."/>
            <person name="Heuer A."/>
            <person name="Rast P."/>
            <person name="Oberbeckmann S."/>
            <person name="Bunk B."/>
            <person name="Jeske O."/>
            <person name="Meyerdierks A."/>
            <person name="Storesund J.E."/>
            <person name="Kallscheuer N."/>
            <person name="Luecker S."/>
            <person name="Lage O.M."/>
            <person name="Pohl T."/>
            <person name="Merkel B.J."/>
            <person name="Hornburger P."/>
            <person name="Mueller R.-W."/>
            <person name="Bruemmer F."/>
            <person name="Labrenz M."/>
            <person name="Spormann A.M."/>
            <person name="Op den Camp H."/>
            <person name="Overmann J."/>
            <person name="Amann R."/>
            <person name="Jetten M.S.M."/>
            <person name="Mascher T."/>
            <person name="Medema M.H."/>
            <person name="Devos D.P."/>
            <person name="Kaster A.-K."/>
            <person name="Ovreas L."/>
            <person name="Rohde M."/>
            <person name="Galperin M.Y."/>
            <person name="Jogler C."/>
        </authorList>
    </citation>
    <scope>NUCLEOTIDE SEQUENCE [LARGE SCALE GENOMIC DNA]</scope>
    <source>
        <strain evidence="1 2">Pla110</strain>
    </source>
</reference>
<sequence>MKNVDHKTFIINSEGLAQDKQHIYIRDKPANAAQMKAITD</sequence>
<proteinExistence type="predicted"/>